<evidence type="ECO:0000256" key="5">
    <source>
        <dbReference type="ARBA" id="ARBA00023277"/>
    </source>
</evidence>
<feature type="signal peptide" evidence="6">
    <location>
        <begin position="1"/>
        <end position="18"/>
    </location>
</feature>
<dbReference type="RefSeq" id="WP_258424799.1">
    <property type="nucleotide sequence ID" value="NZ_JANSUY010000021.1"/>
</dbReference>
<feature type="chain" id="PRO_5040751416" evidence="6">
    <location>
        <begin position="19"/>
        <end position="309"/>
    </location>
</feature>
<evidence type="ECO:0000256" key="2">
    <source>
        <dbReference type="ARBA" id="ARBA00022723"/>
    </source>
</evidence>
<dbReference type="AlphaFoldDB" id="A0A9X2SZW2"/>
<dbReference type="CDD" id="cd10802">
    <property type="entry name" value="YdjC_TTHB029_like"/>
    <property type="match status" value="1"/>
</dbReference>
<sequence>MKKLSTIFFLFFVTLSFAQERTLAEKLGYTKTDKLLIIHADDIGLSHSENIATISSMTEGFVNSTSIMMPCAWSTEVGELIKDHPNLDIGVHITLTNEWFNYKWGPMADNVPGLQGPDGYMYPDCASVAKNASPAEVEKEIRAQIEAALRIGIKPTHLDSHMGCIFYGRPEFLHSYLKLAKEFGFPAMVVPEMVESIIKTNPELFKDIDVDNLLVIDQVAIASPTIYDEKGMEGFYSDLFSNLESGITALLIHVAYDDEEMKAVTVRHLYWNSTWRQADYDFFTSEKGRQLIKDNNIKLVTWREIASVN</sequence>
<keyword evidence="4" id="KW-0460">Magnesium</keyword>
<dbReference type="PANTHER" id="PTHR31609:SF1">
    <property type="entry name" value="CARBOHYDRATE DEACETYLASE"/>
    <property type="match status" value="1"/>
</dbReference>
<dbReference type="GO" id="GO:0019213">
    <property type="term" value="F:deacetylase activity"/>
    <property type="evidence" value="ECO:0007669"/>
    <property type="project" value="TreeGrafter"/>
</dbReference>
<dbReference type="PANTHER" id="PTHR31609">
    <property type="entry name" value="YDJC DEACETYLASE FAMILY MEMBER"/>
    <property type="match status" value="1"/>
</dbReference>
<name>A0A9X2SZW2_9BACT</name>
<keyword evidence="6" id="KW-0732">Signal</keyword>
<evidence type="ECO:0000256" key="6">
    <source>
        <dbReference type="SAM" id="SignalP"/>
    </source>
</evidence>
<keyword evidence="2" id="KW-0479">Metal-binding</keyword>
<dbReference type="Proteomes" id="UP001142175">
    <property type="component" value="Unassembled WGS sequence"/>
</dbReference>
<dbReference type="EMBL" id="JANSUY010000021">
    <property type="protein sequence ID" value="MCR9016954.1"/>
    <property type="molecule type" value="Genomic_DNA"/>
</dbReference>
<evidence type="ECO:0000256" key="4">
    <source>
        <dbReference type="ARBA" id="ARBA00022842"/>
    </source>
</evidence>
<evidence type="ECO:0000313" key="7">
    <source>
        <dbReference type="EMBL" id="MCR9016954.1"/>
    </source>
</evidence>
<gene>
    <name evidence="7" type="ORF">NU887_18115</name>
</gene>
<evidence type="ECO:0000256" key="1">
    <source>
        <dbReference type="ARBA" id="ARBA00001946"/>
    </source>
</evidence>
<protein>
    <submittedName>
        <fullName evidence="7">Polysaccharide deacetylase family protein</fullName>
    </submittedName>
</protein>
<proteinExistence type="predicted"/>
<evidence type="ECO:0000256" key="3">
    <source>
        <dbReference type="ARBA" id="ARBA00022801"/>
    </source>
</evidence>
<dbReference type="GO" id="GO:0046872">
    <property type="term" value="F:metal ion binding"/>
    <property type="evidence" value="ECO:0007669"/>
    <property type="project" value="UniProtKB-KW"/>
</dbReference>
<dbReference type="SUPFAM" id="SSF88713">
    <property type="entry name" value="Glycoside hydrolase/deacetylase"/>
    <property type="match status" value="1"/>
</dbReference>
<dbReference type="InterPro" id="IPR011330">
    <property type="entry name" value="Glyco_hydro/deAcase_b/a-brl"/>
</dbReference>
<dbReference type="Pfam" id="PF04794">
    <property type="entry name" value="YdjC"/>
    <property type="match status" value="1"/>
</dbReference>
<reference evidence="7" key="1">
    <citation type="submission" date="2022-08" db="EMBL/GenBank/DDBJ databases">
        <authorList>
            <person name="Zhang D."/>
        </authorList>
    </citation>
    <scope>NUCLEOTIDE SEQUENCE</scope>
    <source>
        <strain evidence="7">XJ19-11</strain>
    </source>
</reference>
<dbReference type="Gene3D" id="3.20.20.370">
    <property type="entry name" value="Glycoside hydrolase/deacetylase"/>
    <property type="match status" value="1"/>
</dbReference>
<comment type="caution">
    <text evidence="7">The sequence shown here is derived from an EMBL/GenBank/DDBJ whole genome shotgun (WGS) entry which is preliminary data.</text>
</comment>
<keyword evidence="8" id="KW-1185">Reference proteome</keyword>
<dbReference type="GO" id="GO:0005975">
    <property type="term" value="P:carbohydrate metabolic process"/>
    <property type="evidence" value="ECO:0007669"/>
    <property type="project" value="InterPro"/>
</dbReference>
<comment type="cofactor">
    <cofactor evidence="1">
        <name>Mg(2+)</name>
        <dbReference type="ChEBI" id="CHEBI:18420"/>
    </cofactor>
</comment>
<dbReference type="GO" id="GO:0016787">
    <property type="term" value="F:hydrolase activity"/>
    <property type="evidence" value="ECO:0007669"/>
    <property type="project" value="UniProtKB-KW"/>
</dbReference>
<keyword evidence="3" id="KW-0378">Hydrolase</keyword>
<dbReference type="InterPro" id="IPR006879">
    <property type="entry name" value="YdjC-like"/>
</dbReference>
<accession>A0A9X2SZW2</accession>
<organism evidence="7 8">
    <name type="scientific">Aquiflexum gelatinilyticum</name>
    <dbReference type="NCBI Taxonomy" id="2961943"/>
    <lineage>
        <taxon>Bacteria</taxon>
        <taxon>Pseudomonadati</taxon>
        <taxon>Bacteroidota</taxon>
        <taxon>Cytophagia</taxon>
        <taxon>Cytophagales</taxon>
        <taxon>Cyclobacteriaceae</taxon>
        <taxon>Aquiflexum</taxon>
    </lineage>
</organism>
<keyword evidence="5" id="KW-0119">Carbohydrate metabolism</keyword>
<evidence type="ECO:0000313" key="8">
    <source>
        <dbReference type="Proteomes" id="UP001142175"/>
    </source>
</evidence>